<accession>A0A9C6XVA4</accession>
<evidence type="ECO:0000256" key="1">
    <source>
        <dbReference type="SAM" id="MobiDB-lite"/>
    </source>
</evidence>
<evidence type="ECO:0000313" key="2">
    <source>
        <dbReference type="Proteomes" id="UP000504606"/>
    </source>
</evidence>
<dbReference type="GeneID" id="113203179"/>
<dbReference type="Proteomes" id="UP000504606">
    <property type="component" value="Unplaced"/>
</dbReference>
<protein>
    <submittedName>
        <fullName evidence="3">Uncharacterized protein LOC113203179</fullName>
    </submittedName>
</protein>
<dbReference type="AlphaFoldDB" id="A0A9C6XVA4"/>
<keyword evidence="2" id="KW-1185">Reference proteome</keyword>
<evidence type="ECO:0000313" key="3">
    <source>
        <dbReference type="RefSeq" id="XP_052132177.1"/>
    </source>
</evidence>
<sequence>TAEAATPLSAESSPVSSTLDLETSPDLTSPPASASTSTTSTPAPVRQTTMKDFLNVRKRPLSRKHEETPNIQAAKRPRHSELS</sequence>
<organism evidence="2 3">
    <name type="scientific">Frankliniella occidentalis</name>
    <name type="common">Western flower thrips</name>
    <name type="synonym">Euthrips occidentalis</name>
    <dbReference type="NCBI Taxonomy" id="133901"/>
    <lineage>
        <taxon>Eukaryota</taxon>
        <taxon>Metazoa</taxon>
        <taxon>Ecdysozoa</taxon>
        <taxon>Arthropoda</taxon>
        <taxon>Hexapoda</taxon>
        <taxon>Insecta</taxon>
        <taxon>Pterygota</taxon>
        <taxon>Neoptera</taxon>
        <taxon>Paraneoptera</taxon>
        <taxon>Thysanoptera</taxon>
        <taxon>Terebrantia</taxon>
        <taxon>Thripoidea</taxon>
        <taxon>Thripidae</taxon>
        <taxon>Frankliniella</taxon>
    </lineage>
</organism>
<feature type="compositionally biased region" description="Polar residues" evidence="1">
    <location>
        <begin position="9"/>
        <end position="21"/>
    </location>
</feature>
<proteinExistence type="predicted"/>
<dbReference type="RefSeq" id="XP_052132177.1">
    <property type="nucleotide sequence ID" value="XM_052276217.1"/>
</dbReference>
<feature type="non-terminal residue" evidence="3">
    <location>
        <position position="1"/>
    </location>
</feature>
<name>A0A9C6XVA4_FRAOC</name>
<reference evidence="3" key="1">
    <citation type="submission" date="2025-08" db="UniProtKB">
        <authorList>
            <consortium name="RefSeq"/>
        </authorList>
    </citation>
    <scope>IDENTIFICATION</scope>
</reference>
<dbReference type="KEGG" id="foc:113203179"/>
<feature type="region of interest" description="Disordered" evidence="1">
    <location>
        <begin position="1"/>
        <end position="83"/>
    </location>
</feature>
<gene>
    <name evidence="3" type="primary">LOC113203179</name>
</gene>
<feature type="compositionally biased region" description="Low complexity" evidence="1">
    <location>
        <begin position="24"/>
        <end position="44"/>
    </location>
</feature>